<sequence>MIYFKDFYITRTCDLHAAVVVGLPTISLSMILLTLFFAFIVGLWNKPAKLKSMRTGRCACNPWCFENHMECPLNSEVWNSILILSCLSALLPVAEGHAPQALRDIQDALNETKLLFQRSNASLYTPNTDGIENCTFKFFDCFLMEMNVLLHEEDPTHENKHRPMIEKTLEVYNKNVSQSNTTMCVCQDCTSFRIDMAELDQMRNSLWASFTCTACVSVKIALSGFTKFAQ</sequence>
<evidence type="ECO:0000256" key="5">
    <source>
        <dbReference type="ARBA" id="ARBA00022729"/>
    </source>
</evidence>
<evidence type="ECO:0000256" key="2">
    <source>
        <dbReference type="ARBA" id="ARBA00006050"/>
    </source>
</evidence>
<keyword evidence="8" id="KW-1133">Transmembrane helix</keyword>
<dbReference type="SUPFAM" id="SSF47266">
    <property type="entry name" value="4-helical cytokines"/>
    <property type="match status" value="1"/>
</dbReference>
<evidence type="ECO:0000256" key="3">
    <source>
        <dbReference type="ARBA" id="ARBA00022514"/>
    </source>
</evidence>
<dbReference type="Ensembl" id="ENSCCRT00020099279.1">
    <property type="protein sequence ID" value="ENSCCRP00020090846.1"/>
    <property type="gene ID" value="ENSCCRG00020041629.1"/>
</dbReference>
<dbReference type="GO" id="GO:0042119">
    <property type="term" value="P:neutrophil activation"/>
    <property type="evidence" value="ECO:0007669"/>
    <property type="project" value="TreeGrafter"/>
</dbReference>
<organism evidence="9 10">
    <name type="scientific">Cyprinus carpio</name>
    <name type="common">Common carp</name>
    <dbReference type="NCBI Taxonomy" id="7962"/>
    <lineage>
        <taxon>Eukaryota</taxon>
        <taxon>Metazoa</taxon>
        <taxon>Chordata</taxon>
        <taxon>Craniata</taxon>
        <taxon>Vertebrata</taxon>
        <taxon>Euteleostomi</taxon>
        <taxon>Actinopterygii</taxon>
        <taxon>Neopterygii</taxon>
        <taxon>Teleostei</taxon>
        <taxon>Ostariophysi</taxon>
        <taxon>Cypriniformes</taxon>
        <taxon>Cyprinidae</taxon>
        <taxon>Cyprininae</taxon>
        <taxon>Cyprinus</taxon>
    </lineage>
</organism>
<dbReference type="Proteomes" id="UP000694701">
    <property type="component" value="Unplaced"/>
</dbReference>
<keyword evidence="3 7" id="KW-0202">Cytokine</keyword>
<dbReference type="GO" id="GO:0005125">
    <property type="term" value="F:cytokine activity"/>
    <property type="evidence" value="ECO:0007669"/>
    <property type="project" value="UniProtKB-KW"/>
</dbReference>
<dbReference type="GO" id="GO:0042102">
    <property type="term" value="P:positive regulation of T cell proliferation"/>
    <property type="evidence" value="ECO:0007669"/>
    <property type="project" value="TreeGrafter"/>
</dbReference>
<proteinExistence type="inferred from homology"/>
<keyword evidence="8" id="KW-0472">Membrane</keyword>
<dbReference type="InterPro" id="IPR003443">
    <property type="entry name" value="IL-15/IL-21_fam"/>
</dbReference>
<evidence type="ECO:0000256" key="4">
    <source>
        <dbReference type="ARBA" id="ARBA00022525"/>
    </source>
</evidence>
<keyword evidence="4" id="KW-0964">Secreted</keyword>
<evidence type="ECO:0000256" key="8">
    <source>
        <dbReference type="SAM" id="Phobius"/>
    </source>
</evidence>
<dbReference type="GO" id="GO:0006955">
    <property type="term" value="P:immune response"/>
    <property type="evidence" value="ECO:0007669"/>
    <property type="project" value="InterPro"/>
</dbReference>
<evidence type="ECO:0000256" key="7">
    <source>
        <dbReference type="RuleBase" id="RU003453"/>
    </source>
</evidence>
<accession>A0A8C2JAQ3</accession>
<keyword evidence="6" id="KW-1015">Disulfide bond</keyword>
<evidence type="ECO:0000256" key="6">
    <source>
        <dbReference type="ARBA" id="ARBA00023157"/>
    </source>
</evidence>
<protein>
    <recommendedName>
        <fullName evidence="7">Interleukin</fullName>
    </recommendedName>
</protein>
<dbReference type="PANTHER" id="PTHR14356">
    <property type="entry name" value="INTERLEUKIN-15-RELATED"/>
    <property type="match status" value="1"/>
</dbReference>
<dbReference type="Gene3D" id="1.20.1250.70">
    <property type="entry name" value="Interleukin-15/Interleukin-21"/>
    <property type="match status" value="1"/>
</dbReference>
<feature type="transmembrane region" description="Helical" evidence="8">
    <location>
        <begin position="20"/>
        <end position="44"/>
    </location>
</feature>
<evidence type="ECO:0000313" key="10">
    <source>
        <dbReference type="Proteomes" id="UP000694701"/>
    </source>
</evidence>
<reference evidence="9" key="1">
    <citation type="submission" date="2025-08" db="UniProtKB">
        <authorList>
            <consortium name="Ensembl"/>
        </authorList>
    </citation>
    <scope>IDENTIFICATION</scope>
</reference>
<dbReference type="AlphaFoldDB" id="A0A8C2JAQ3"/>
<dbReference type="GO" id="GO:0050778">
    <property type="term" value="P:positive regulation of immune response"/>
    <property type="evidence" value="ECO:0007669"/>
    <property type="project" value="TreeGrafter"/>
</dbReference>
<dbReference type="PANTHER" id="PTHR14356:SF3">
    <property type="entry name" value="INTERLEUKIN-15"/>
    <property type="match status" value="1"/>
</dbReference>
<keyword evidence="8" id="KW-0812">Transmembrane</keyword>
<dbReference type="GO" id="GO:0001819">
    <property type="term" value="P:positive regulation of cytokine production"/>
    <property type="evidence" value="ECO:0007669"/>
    <property type="project" value="TreeGrafter"/>
</dbReference>
<dbReference type="InterPro" id="IPR009079">
    <property type="entry name" value="4_helix_cytokine-like_core"/>
</dbReference>
<comment type="similarity">
    <text evidence="2 7">Belongs to the IL-15/IL-21 family.</text>
</comment>
<evidence type="ECO:0000256" key="1">
    <source>
        <dbReference type="ARBA" id="ARBA00004613"/>
    </source>
</evidence>
<name>A0A8C2JAQ3_CYPCA</name>
<keyword evidence="5" id="KW-0732">Signal</keyword>
<dbReference type="GO" id="GO:0005615">
    <property type="term" value="C:extracellular space"/>
    <property type="evidence" value="ECO:0007669"/>
    <property type="project" value="UniProtKB-KW"/>
</dbReference>
<dbReference type="GO" id="GO:0005126">
    <property type="term" value="F:cytokine receptor binding"/>
    <property type="evidence" value="ECO:0007669"/>
    <property type="project" value="InterPro"/>
</dbReference>
<comment type="subcellular location">
    <subcellularLocation>
        <location evidence="1">Secreted</location>
    </subcellularLocation>
</comment>
<dbReference type="Pfam" id="PF02372">
    <property type="entry name" value="IL15"/>
    <property type="match status" value="1"/>
</dbReference>
<evidence type="ECO:0000313" key="9">
    <source>
        <dbReference type="Ensembl" id="ENSCCRP00020090846.1"/>
    </source>
</evidence>